<comment type="caution">
    <text evidence="1">The sequence shown here is derived from an EMBL/GenBank/DDBJ whole genome shotgun (WGS) entry which is preliminary data.</text>
</comment>
<organism evidence="1 2">
    <name type="scientific">Candidatus Nealsonbacteria bacterium CG23_combo_of_CG06-09_8_20_14_all_38_19</name>
    <dbReference type="NCBI Taxonomy" id="1974721"/>
    <lineage>
        <taxon>Bacteria</taxon>
        <taxon>Candidatus Nealsoniibacteriota</taxon>
    </lineage>
</organism>
<name>A0A2G9YXX3_9BACT</name>
<accession>A0A2G9YXX3</accession>
<reference evidence="1 2" key="1">
    <citation type="submission" date="2017-09" db="EMBL/GenBank/DDBJ databases">
        <title>Depth-based differentiation of microbial function through sediment-hosted aquifers and enrichment of novel symbionts in the deep terrestrial subsurface.</title>
        <authorList>
            <person name="Probst A.J."/>
            <person name="Ladd B."/>
            <person name="Jarett J.K."/>
            <person name="Geller-Mcgrath D.E."/>
            <person name="Sieber C.M."/>
            <person name="Emerson J.B."/>
            <person name="Anantharaman K."/>
            <person name="Thomas B.C."/>
            <person name="Malmstrom R."/>
            <person name="Stieglmeier M."/>
            <person name="Klingl A."/>
            <person name="Woyke T."/>
            <person name="Ryan C.M."/>
            <person name="Banfield J.F."/>
        </authorList>
    </citation>
    <scope>NUCLEOTIDE SEQUENCE [LARGE SCALE GENOMIC DNA]</scope>
    <source>
        <strain evidence="1">CG23_combo_of_CG06-09_8_20_14_all_38_19</strain>
    </source>
</reference>
<sequence length="95" mass="11462">MKLSLHSDKIKIRKYHQGIDSLGYISFPYHRLLRTKTKGRMFRKIEQRIEKLKQGKISEGSFNQSIQSYLGILKHCNAYELKKEFKMRIRRFLKT</sequence>
<dbReference type="AlphaFoldDB" id="A0A2G9YXX3"/>
<gene>
    <name evidence="1" type="ORF">COX36_02665</name>
</gene>
<dbReference type="EMBL" id="PCRP01000043">
    <property type="protein sequence ID" value="PIP23573.1"/>
    <property type="molecule type" value="Genomic_DNA"/>
</dbReference>
<proteinExistence type="predicted"/>
<evidence type="ECO:0000313" key="2">
    <source>
        <dbReference type="Proteomes" id="UP000230273"/>
    </source>
</evidence>
<dbReference type="Proteomes" id="UP000230273">
    <property type="component" value="Unassembled WGS sequence"/>
</dbReference>
<protein>
    <submittedName>
        <fullName evidence="1">Uncharacterized protein</fullName>
    </submittedName>
</protein>
<evidence type="ECO:0000313" key="1">
    <source>
        <dbReference type="EMBL" id="PIP23573.1"/>
    </source>
</evidence>